<feature type="region of interest" description="Disordered" evidence="7">
    <location>
        <begin position="486"/>
        <end position="524"/>
    </location>
</feature>
<dbReference type="SUPFAM" id="SSF54211">
    <property type="entry name" value="Ribosomal protein S5 domain 2-like"/>
    <property type="match status" value="1"/>
</dbReference>
<dbReference type="Pfam" id="PF01138">
    <property type="entry name" value="RNase_PH"/>
    <property type="match status" value="1"/>
</dbReference>
<dbReference type="InterPro" id="IPR027408">
    <property type="entry name" value="PNPase/RNase_PH_dom_sf"/>
</dbReference>
<dbReference type="Gene3D" id="3.30.230.70">
    <property type="entry name" value="GHMP Kinase, N-terminal domain"/>
    <property type="match status" value="1"/>
</dbReference>
<name>A0AAD5DQS4_9CHLO</name>
<comment type="subcellular location">
    <subcellularLocation>
        <location evidence="2">Cytoplasm</location>
    </subcellularLocation>
    <subcellularLocation>
        <location evidence="1">Nucleus</location>
    </subcellularLocation>
</comment>
<evidence type="ECO:0008006" key="12">
    <source>
        <dbReference type="Google" id="ProtNLM"/>
    </source>
</evidence>
<feature type="domain" description="Exoribonuclease phosphorolytic" evidence="8">
    <location>
        <begin position="43"/>
        <end position="173"/>
    </location>
</feature>
<dbReference type="InterPro" id="IPR020568">
    <property type="entry name" value="Ribosomal_Su5_D2-typ_SF"/>
</dbReference>
<evidence type="ECO:0000313" key="10">
    <source>
        <dbReference type="EMBL" id="KAI7842022.1"/>
    </source>
</evidence>
<feature type="compositionally biased region" description="Acidic residues" evidence="7">
    <location>
        <begin position="371"/>
        <end position="415"/>
    </location>
</feature>
<dbReference type="PANTHER" id="PTHR11097">
    <property type="entry name" value="EXOSOME COMPLEX EXONUCLEASE RIBOSOMAL RNA PROCESSING PROTEIN"/>
    <property type="match status" value="1"/>
</dbReference>
<dbReference type="GO" id="GO:0034473">
    <property type="term" value="P:U1 snRNA 3'-end processing"/>
    <property type="evidence" value="ECO:0007669"/>
    <property type="project" value="TreeGrafter"/>
</dbReference>
<evidence type="ECO:0000256" key="6">
    <source>
        <dbReference type="ARBA" id="ARBA00023242"/>
    </source>
</evidence>
<dbReference type="GO" id="GO:0071028">
    <property type="term" value="P:nuclear mRNA surveillance"/>
    <property type="evidence" value="ECO:0007669"/>
    <property type="project" value="TreeGrafter"/>
</dbReference>
<dbReference type="InterPro" id="IPR036345">
    <property type="entry name" value="ExoRNase_PH_dom2_sf"/>
</dbReference>
<dbReference type="GO" id="GO:0000177">
    <property type="term" value="C:cytoplasmic exosome (RNase complex)"/>
    <property type="evidence" value="ECO:0007669"/>
    <property type="project" value="TreeGrafter"/>
</dbReference>
<dbReference type="InterPro" id="IPR050590">
    <property type="entry name" value="Exosome_comp_Rrp42_subfam"/>
</dbReference>
<dbReference type="InterPro" id="IPR001247">
    <property type="entry name" value="ExoRNase_PH_dom1"/>
</dbReference>
<feature type="region of interest" description="Disordered" evidence="7">
    <location>
        <begin position="357"/>
        <end position="472"/>
    </location>
</feature>
<dbReference type="GO" id="GO:0035925">
    <property type="term" value="F:mRNA 3'-UTR AU-rich region binding"/>
    <property type="evidence" value="ECO:0007669"/>
    <property type="project" value="TreeGrafter"/>
</dbReference>
<feature type="domain" description="Exoribonuclease phosphorolytic" evidence="9">
    <location>
        <begin position="203"/>
        <end position="270"/>
    </location>
</feature>
<comment type="caution">
    <text evidence="10">The sequence shown here is derived from an EMBL/GenBank/DDBJ whole genome shotgun (WGS) entry which is preliminary data.</text>
</comment>
<organism evidence="10 11">
    <name type="scientific">Chlorella ohadii</name>
    <dbReference type="NCBI Taxonomy" id="2649997"/>
    <lineage>
        <taxon>Eukaryota</taxon>
        <taxon>Viridiplantae</taxon>
        <taxon>Chlorophyta</taxon>
        <taxon>core chlorophytes</taxon>
        <taxon>Trebouxiophyceae</taxon>
        <taxon>Chlorellales</taxon>
        <taxon>Chlorellaceae</taxon>
        <taxon>Chlorella clade</taxon>
        <taxon>Chlorella</taxon>
    </lineage>
</organism>
<comment type="similarity">
    <text evidence="3">Belongs to the RNase PH family.</text>
</comment>
<dbReference type="CDD" id="cd11368">
    <property type="entry name" value="RNase_PH_RRP45"/>
    <property type="match status" value="1"/>
</dbReference>
<dbReference type="Proteomes" id="UP001205105">
    <property type="component" value="Unassembled WGS sequence"/>
</dbReference>
<evidence type="ECO:0000256" key="5">
    <source>
        <dbReference type="ARBA" id="ARBA00022884"/>
    </source>
</evidence>
<dbReference type="AlphaFoldDB" id="A0AAD5DQS4"/>
<evidence type="ECO:0000313" key="11">
    <source>
        <dbReference type="Proteomes" id="UP001205105"/>
    </source>
</evidence>
<dbReference type="GO" id="GO:0034475">
    <property type="term" value="P:U4 snRNA 3'-end processing"/>
    <property type="evidence" value="ECO:0007669"/>
    <property type="project" value="TreeGrafter"/>
</dbReference>
<evidence type="ECO:0000259" key="9">
    <source>
        <dbReference type="Pfam" id="PF03725"/>
    </source>
</evidence>
<feature type="compositionally biased region" description="Low complexity" evidence="7">
    <location>
        <begin position="416"/>
        <end position="450"/>
    </location>
</feature>
<protein>
    <recommendedName>
        <fullName evidence="12">Exosome complex component RRP45</fullName>
    </recommendedName>
</protein>
<evidence type="ECO:0000256" key="4">
    <source>
        <dbReference type="ARBA" id="ARBA00022490"/>
    </source>
</evidence>
<dbReference type="InterPro" id="IPR015847">
    <property type="entry name" value="ExoRNase_PH_dom2"/>
</dbReference>
<keyword evidence="6" id="KW-0539">Nucleus</keyword>
<evidence type="ECO:0000256" key="2">
    <source>
        <dbReference type="ARBA" id="ARBA00004496"/>
    </source>
</evidence>
<dbReference type="GO" id="GO:0034476">
    <property type="term" value="P:U5 snRNA 3'-end processing"/>
    <property type="evidence" value="ECO:0007669"/>
    <property type="project" value="TreeGrafter"/>
</dbReference>
<dbReference type="SUPFAM" id="SSF55666">
    <property type="entry name" value="Ribonuclease PH domain 2-like"/>
    <property type="match status" value="1"/>
</dbReference>
<evidence type="ECO:0000259" key="8">
    <source>
        <dbReference type="Pfam" id="PF01138"/>
    </source>
</evidence>
<proteinExistence type="inferred from homology"/>
<evidence type="ECO:0000256" key="1">
    <source>
        <dbReference type="ARBA" id="ARBA00004123"/>
    </source>
</evidence>
<reference evidence="10" key="1">
    <citation type="submission" date="2020-11" db="EMBL/GenBank/DDBJ databases">
        <title>Chlorella ohadii genome sequencing and assembly.</title>
        <authorList>
            <person name="Murik O."/>
            <person name="Treves H."/>
            <person name="Kedem I."/>
            <person name="Shotland Y."/>
            <person name="Kaplan A."/>
        </authorList>
    </citation>
    <scope>NUCLEOTIDE SEQUENCE</scope>
    <source>
        <strain evidence="10">1</strain>
    </source>
</reference>
<keyword evidence="4" id="KW-0963">Cytoplasm</keyword>
<evidence type="ECO:0000256" key="7">
    <source>
        <dbReference type="SAM" id="MobiDB-lite"/>
    </source>
</evidence>
<dbReference type="InterPro" id="IPR033100">
    <property type="entry name" value="Rrp45"/>
</dbReference>
<dbReference type="GO" id="GO:0000467">
    <property type="term" value="P:exonucleolytic trimming to generate mature 3'-end of 5.8S rRNA from tricistronic rRNA transcript (SSU-rRNA, 5.8S rRNA, LSU-rRNA)"/>
    <property type="evidence" value="ECO:0007669"/>
    <property type="project" value="TreeGrafter"/>
</dbReference>
<keyword evidence="11" id="KW-1185">Reference proteome</keyword>
<gene>
    <name evidence="10" type="ORF">COHA_004223</name>
</gene>
<evidence type="ECO:0000256" key="3">
    <source>
        <dbReference type="ARBA" id="ARBA00006678"/>
    </source>
</evidence>
<accession>A0AAD5DQS4</accession>
<dbReference type="Pfam" id="PF03725">
    <property type="entry name" value="RNase_PH_C"/>
    <property type="match status" value="1"/>
</dbReference>
<dbReference type="PANTHER" id="PTHR11097:SF14">
    <property type="entry name" value="EXOSOME COMPLEX COMPONENT RRP45"/>
    <property type="match status" value="1"/>
</dbReference>
<dbReference type="GO" id="GO:0071035">
    <property type="term" value="P:nuclear polyadenylation-dependent rRNA catabolic process"/>
    <property type="evidence" value="ECO:0007669"/>
    <property type="project" value="TreeGrafter"/>
</dbReference>
<keyword evidence="5" id="KW-0694">RNA-binding</keyword>
<dbReference type="GO" id="GO:0016075">
    <property type="term" value="P:rRNA catabolic process"/>
    <property type="evidence" value="ECO:0007669"/>
    <property type="project" value="TreeGrafter"/>
</dbReference>
<dbReference type="GO" id="GO:0000176">
    <property type="term" value="C:nuclear exosome (RNase complex)"/>
    <property type="evidence" value="ECO:0007669"/>
    <property type="project" value="TreeGrafter"/>
</dbReference>
<dbReference type="GO" id="GO:0071038">
    <property type="term" value="P:TRAMP-dependent tRNA surveillance pathway"/>
    <property type="evidence" value="ECO:0007669"/>
    <property type="project" value="TreeGrafter"/>
</dbReference>
<dbReference type="EMBL" id="JADXDR010000056">
    <property type="protein sequence ID" value="KAI7842022.1"/>
    <property type="molecule type" value="Genomic_DNA"/>
</dbReference>
<sequence>MAGAFAALQRDADAALSNNERDFILKALKEGQRIDGRAPFELRPARFQFALDDSSCTVLLGRTRVMAVVTATLDAPYADRHAEGSLRFNVEFSPMASPAFEPGRPGEDAIEVARLVERGMRESRAVDLESLVVLAGRKVWHLRVDLHVLDHQGNLIDACGLAALAALMAFRRPDVTVGGGDDGQAITVHSPEVREPRPLSLHHLPLPITFALWEDGELMVVDPSLKEEAAAAGRFTVTQNAFGELCALQKVDGCGLTPPQLMRCVRMATQKVEELTGLIRKALEAHEVARVQARIRRQPGAAGPAAAALGGAALGGRAVTVLRSDQLQPAVAAAGKGGGGAVALDLDALPDSVRSMLQQAAAQPDGAASMSEDESGSSSSEEEEESELEGDEGQEGEAESSSGAEEEGDAAEGDAEMQQIADALAAAQQPQQQQQQQDAAAAGRQQAAPASGERSAKPGSKKRRGAATKEGLEDELAAIADMIASAGGAPVGDDSGGLAAAVKKQRSKQSGTGGGSRGKPPRRS</sequence>